<organism evidence="1">
    <name type="scientific">Vibrio cholerae (strain MO10)</name>
    <dbReference type="NCBI Taxonomy" id="345072"/>
    <lineage>
        <taxon>Bacteria</taxon>
        <taxon>Pseudomonadati</taxon>
        <taxon>Pseudomonadota</taxon>
        <taxon>Gammaproteobacteria</taxon>
        <taxon>Vibrionales</taxon>
        <taxon>Vibrionaceae</taxon>
        <taxon>Vibrio</taxon>
    </lineage>
</organism>
<dbReference type="AlphaFoldDB" id="A0A0X1L206"/>
<proteinExistence type="predicted"/>
<reference evidence="1" key="1">
    <citation type="submission" date="2005-09" db="EMBL/GenBank/DDBJ databases">
        <title>Annotation of Vibrio cholerae MO10.</title>
        <authorList>
            <person name="Colwell R."/>
            <person name="Grim C.J."/>
            <person name="Young S."/>
            <person name="Jaffe D."/>
            <person name="Gnerre S."/>
            <person name="Berlin A."/>
            <person name="Heiman D."/>
            <person name="Hepburn T."/>
            <person name="Shea T."/>
            <person name="Sykes S."/>
            <person name="Yandava C."/>
            <person name="Alvarado L."/>
            <person name="Kodira C."/>
            <person name="Borodovsky M."/>
            <person name="Heidelberg J."/>
            <person name="Lander E."/>
            <person name="Galagan J."/>
            <person name="Nusbaum C."/>
            <person name="Birren B."/>
        </authorList>
    </citation>
    <scope>NUCLEOTIDE SEQUENCE [LARGE SCALE GENOMIC DNA]</scope>
    <source>
        <strain evidence="1">MO10</strain>
    </source>
</reference>
<gene>
    <name evidence="1" type="ORF">VchoM_02610</name>
</gene>
<evidence type="ECO:0000313" key="1">
    <source>
        <dbReference type="EMBL" id="EET24583.1"/>
    </source>
</evidence>
<evidence type="ECO:0008006" key="2">
    <source>
        <dbReference type="Google" id="ProtNLM"/>
    </source>
</evidence>
<reference evidence="1" key="2">
    <citation type="submission" date="2008-07" db="EMBL/GenBank/DDBJ databases">
        <authorList>
            <consortium name="Broad Institute Genome Sequencing Platform"/>
            <person name="Colwell R."/>
            <person name="Grim C.J."/>
            <person name="Young S."/>
            <person name="Jaffe D."/>
            <person name="Gnerre S."/>
            <person name="Berlin A."/>
            <person name="Heiman D."/>
            <person name="Hepburn T."/>
            <person name="Shea T."/>
            <person name="Sykes S."/>
            <person name="Alvarado L."/>
            <person name="Kodira C."/>
            <person name="Heidelberg J."/>
            <person name="Lander E."/>
            <person name="Galagan J."/>
            <person name="Nusbaum C."/>
            <person name="Birren B."/>
        </authorList>
    </citation>
    <scope>NUCLEOTIDE SEQUENCE [LARGE SCALE GENOMIC DNA]</scope>
    <source>
        <strain evidence="1">MO10</strain>
    </source>
</reference>
<accession>A0A0X1L206</accession>
<dbReference type="EMBL" id="DS990137">
    <property type="protein sequence ID" value="EET24583.1"/>
    <property type="molecule type" value="Genomic_DNA"/>
</dbReference>
<dbReference type="Proteomes" id="UP000004687">
    <property type="component" value="Unassembled WGS sequence"/>
</dbReference>
<sequence>MLANKRFKRDSQRLAFLLCVGFCGYGVMRKLGNGVGCPLTGRYA</sequence>
<name>A0A0X1L206_VIBCO</name>
<dbReference type="HOGENOM" id="CLU_197671_1_1_6"/>
<protein>
    <recommendedName>
        <fullName evidence="2">DUF3265 domain-containing protein</fullName>
    </recommendedName>
</protein>